<gene>
    <name evidence="3" type="ORF">FXN63_19825</name>
</gene>
<dbReference type="AlphaFoldDB" id="A0A5C0B0D4"/>
<evidence type="ECO:0000313" key="4">
    <source>
        <dbReference type="Proteomes" id="UP000325161"/>
    </source>
</evidence>
<dbReference type="Proteomes" id="UP000325161">
    <property type="component" value="Chromosome"/>
</dbReference>
<dbReference type="OrthoDB" id="5526813at2"/>
<protein>
    <submittedName>
        <fullName evidence="3">Replication protein</fullName>
    </submittedName>
</protein>
<feature type="domain" description="Bacteriophage lambda Replication protein O N-terminal" evidence="2">
    <location>
        <begin position="51"/>
        <end position="146"/>
    </location>
</feature>
<reference evidence="3 4" key="1">
    <citation type="submission" date="2019-08" db="EMBL/GenBank/DDBJ databases">
        <title>Amphibian skin-associated Pigmentiphaga: genome sequence and occurrence across geography and hosts.</title>
        <authorList>
            <person name="Bletz M.C."/>
            <person name="Bunk B."/>
            <person name="Sproeer C."/>
            <person name="Biwer P."/>
            <person name="Reiter S."/>
            <person name="Rabemananjara F.C.E."/>
            <person name="Schulz S."/>
            <person name="Overmann J."/>
            <person name="Vences M."/>
        </authorList>
    </citation>
    <scope>NUCLEOTIDE SEQUENCE [LARGE SCALE GENOMIC DNA]</scope>
    <source>
        <strain evidence="3 4">Mada1488</strain>
    </source>
</reference>
<keyword evidence="4" id="KW-1185">Reference proteome</keyword>
<evidence type="ECO:0000313" key="3">
    <source>
        <dbReference type="EMBL" id="QEI07835.1"/>
    </source>
</evidence>
<dbReference type="InterPro" id="IPR006497">
    <property type="entry name" value="Phage_lambda_VrpO_N"/>
</dbReference>
<dbReference type="GO" id="GO:0006260">
    <property type="term" value="P:DNA replication"/>
    <property type="evidence" value="ECO:0007669"/>
    <property type="project" value="InterPro"/>
</dbReference>
<name>A0A5C0B0D4_9BURK</name>
<dbReference type="InterPro" id="IPR036390">
    <property type="entry name" value="WH_DNA-bd_sf"/>
</dbReference>
<dbReference type="EMBL" id="CP043046">
    <property type="protein sequence ID" value="QEI07835.1"/>
    <property type="molecule type" value="Genomic_DNA"/>
</dbReference>
<dbReference type="KEGG" id="pacr:FXN63_19825"/>
<evidence type="ECO:0000256" key="1">
    <source>
        <dbReference type="SAM" id="MobiDB-lite"/>
    </source>
</evidence>
<dbReference type="Pfam" id="PF04492">
    <property type="entry name" value="Phage_rep_O"/>
    <property type="match status" value="1"/>
</dbReference>
<accession>A0A5C0B0D4</accession>
<organism evidence="3 4">
    <name type="scientific">Pigmentiphaga aceris</name>
    <dbReference type="NCBI Taxonomy" id="1940612"/>
    <lineage>
        <taxon>Bacteria</taxon>
        <taxon>Pseudomonadati</taxon>
        <taxon>Pseudomonadota</taxon>
        <taxon>Betaproteobacteria</taxon>
        <taxon>Burkholderiales</taxon>
        <taxon>Alcaligenaceae</taxon>
        <taxon>Pigmentiphaga</taxon>
    </lineage>
</organism>
<evidence type="ECO:0000259" key="2">
    <source>
        <dbReference type="Pfam" id="PF04492"/>
    </source>
</evidence>
<proteinExistence type="predicted"/>
<sequence>MVGHDARPCDSQKRVGSRAVRTLWEQQAVRYGGMPLVSTSKLVELGGKGPQVEDGFLRLANELYDAVLRFGFSGRQLHVLLAVVRKTYGYGKKVDDVTASQLGALCGIARNHVTTTLKQLERMNVVVCEPGRYGLIVGINKRHTTWVKPVRQSDVALLPVPDRDDAEPIASPASSPVSGLVLVPDQDVQRPVSGPSKDKPKNQLQQTNLYPRPVAVTQVSPRRAARSHLMMSDTLKDRFDRFWQAYPRKVDKQDARDAFARLMPDEALLDLMLESIRRSTAAGLWSDVKYVKHASTWLNSACWEDEVQCEYDAAAVEVIEAYNAALGEQLGTVSVSVYSTRRAGNIAAFIRYSDKPKFWLRYFAWVREHCALPPNVGFDWMISPAGFSNVAGGQHERRA</sequence>
<dbReference type="Gene3D" id="1.10.10.10">
    <property type="entry name" value="Winged helix-like DNA-binding domain superfamily/Winged helix DNA-binding domain"/>
    <property type="match status" value="1"/>
</dbReference>
<feature type="region of interest" description="Disordered" evidence="1">
    <location>
        <begin position="166"/>
        <end position="212"/>
    </location>
</feature>
<dbReference type="SUPFAM" id="SSF46785">
    <property type="entry name" value="Winged helix' DNA-binding domain"/>
    <property type="match status" value="1"/>
</dbReference>
<dbReference type="NCBIfam" id="TIGR01610">
    <property type="entry name" value="phage_O_Nterm"/>
    <property type="match status" value="1"/>
</dbReference>
<dbReference type="InterPro" id="IPR036388">
    <property type="entry name" value="WH-like_DNA-bd_sf"/>
</dbReference>